<name>A0A917V9V6_9HYPH</name>
<dbReference type="AlphaFoldDB" id="A0A917V9V6"/>
<feature type="chain" id="PRO_5037271970" evidence="1">
    <location>
        <begin position="28"/>
        <end position="95"/>
    </location>
</feature>
<keyword evidence="3" id="KW-1185">Reference proteome</keyword>
<feature type="signal peptide" evidence="1">
    <location>
        <begin position="1"/>
        <end position="27"/>
    </location>
</feature>
<dbReference type="EMBL" id="BMMF01000016">
    <property type="protein sequence ID" value="GGK52805.1"/>
    <property type="molecule type" value="Genomic_DNA"/>
</dbReference>
<dbReference type="Proteomes" id="UP000600449">
    <property type="component" value="Unassembled WGS sequence"/>
</dbReference>
<keyword evidence="1" id="KW-0732">Signal</keyword>
<protein>
    <submittedName>
        <fullName evidence="2">Uncharacterized protein</fullName>
    </submittedName>
</protein>
<evidence type="ECO:0000313" key="2">
    <source>
        <dbReference type="EMBL" id="GGK52805.1"/>
    </source>
</evidence>
<organism evidence="2 3">
    <name type="scientific">Salinarimonas ramus</name>
    <dbReference type="NCBI Taxonomy" id="690164"/>
    <lineage>
        <taxon>Bacteria</taxon>
        <taxon>Pseudomonadati</taxon>
        <taxon>Pseudomonadota</taxon>
        <taxon>Alphaproteobacteria</taxon>
        <taxon>Hyphomicrobiales</taxon>
        <taxon>Salinarimonadaceae</taxon>
        <taxon>Salinarimonas</taxon>
    </lineage>
</organism>
<evidence type="ECO:0000256" key="1">
    <source>
        <dbReference type="SAM" id="SignalP"/>
    </source>
</evidence>
<accession>A0A917V9V6</accession>
<proteinExistence type="predicted"/>
<sequence length="95" mass="9958">MNTKPSFTIVAAVFAILSLGYATSASADESWIDRQTFYSIVHSSPAVAASFSGTPATTGQIGRSGAGAHAVDGRAARGSEAWWLHREAVRESSSR</sequence>
<gene>
    <name evidence="2" type="ORF">GCM10011322_44620</name>
</gene>
<comment type="caution">
    <text evidence="2">The sequence shown here is derived from an EMBL/GenBank/DDBJ whole genome shotgun (WGS) entry which is preliminary data.</text>
</comment>
<reference evidence="2 3" key="1">
    <citation type="journal article" date="2014" name="Int. J. Syst. Evol. Microbiol.">
        <title>Complete genome sequence of Corynebacterium casei LMG S-19264T (=DSM 44701T), isolated from a smear-ripened cheese.</title>
        <authorList>
            <consortium name="US DOE Joint Genome Institute (JGI-PGF)"/>
            <person name="Walter F."/>
            <person name="Albersmeier A."/>
            <person name="Kalinowski J."/>
            <person name="Ruckert C."/>
        </authorList>
    </citation>
    <scope>NUCLEOTIDE SEQUENCE [LARGE SCALE GENOMIC DNA]</scope>
    <source>
        <strain evidence="2 3">CGMCC 1.9161</strain>
    </source>
</reference>
<evidence type="ECO:0000313" key="3">
    <source>
        <dbReference type="Proteomes" id="UP000600449"/>
    </source>
</evidence>